<dbReference type="Proteomes" id="UP000048908">
    <property type="component" value="Unassembled WGS sequence"/>
</dbReference>
<dbReference type="STRING" id="282197.SAMN04488517_103479"/>
<evidence type="ECO:0000313" key="3">
    <source>
        <dbReference type="Proteomes" id="UP000048908"/>
    </source>
</evidence>
<dbReference type="AlphaFoldDB" id="A0A0M6XQJ9"/>
<keyword evidence="1" id="KW-1133">Transmembrane helix</keyword>
<organism evidence="2 3">
    <name type="scientific">Jannaschia rubra</name>
    <dbReference type="NCBI Taxonomy" id="282197"/>
    <lineage>
        <taxon>Bacteria</taxon>
        <taxon>Pseudomonadati</taxon>
        <taxon>Pseudomonadota</taxon>
        <taxon>Alphaproteobacteria</taxon>
        <taxon>Rhodobacterales</taxon>
        <taxon>Roseobacteraceae</taxon>
        <taxon>Jannaschia</taxon>
    </lineage>
</organism>
<dbReference type="EMBL" id="CXPG01000016">
    <property type="protein sequence ID" value="CTQ32867.1"/>
    <property type="molecule type" value="Genomic_DNA"/>
</dbReference>
<name>A0A0M6XQJ9_9RHOB</name>
<sequence length="64" mass="6722">MSAPETNIEKQKRRHFGPIIGIAAGLVFAAIIFVVFLVTMSGPGEEIPGATDEPEVVAPATVTE</sequence>
<protein>
    <submittedName>
        <fullName evidence="2">Uncharacterized protein</fullName>
    </submittedName>
</protein>
<reference evidence="2 3" key="1">
    <citation type="submission" date="2015-07" db="EMBL/GenBank/DDBJ databases">
        <authorList>
            <person name="Noorani M."/>
        </authorList>
    </citation>
    <scope>NUCLEOTIDE SEQUENCE [LARGE SCALE GENOMIC DNA]</scope>
    <source>
        <strain evidence="2 3">CECT 5088</strain>
    </source>
</reference>
<keyword evidence="3" id="KW-1185">Reference proteome</keyword>
<evidence type="ECO:0000313" key="2">
    <source>
        <dbReference type="EMBL" id="CTQ32867.1"/>
    </source>
</evidence>
<keyword evidence="1" id="KW-0472">Membrane</keyword>
<evidence type="ECO:0000256" key="1">
    <source>
        <dbReference type="SAM" id="Phobius"/>
    </source>
</evidence>
<accession>A0A0M6XQJ9</accession>
<gene>
    <name evidence="2" type="ORF">JAN5088_01639</name>
</gene>
<proteinExistence type="predicted"/>
<keyword evidence="1" id="KW-0812">Transmembrane</keyword>
<feature type="transmembrane region" description="Helical" evidence="1">
    <location>
        <begin position="16"/>
        <end position="38"/>
    </location>
</feature>
<dbReference type="RefSeq" id="WP_055682323.1">
    <property type="nucleotide sequence ID" value="NZ_CXPG01000016.1"/>
</dbReference>